<proteinExistence type="predicted"/>
<sequence length="75" mass="8499">MEQVDPLDTALQLFTRVKAHVTDVSAPSMTKRAVVLFVPTDPDHKQKRELHELLVPVMFLLRGRDDIVLQASCCK</sequence>
<name>A0ACC0W7S6_9STRA</name>
<comment type="caution">
    <text evidence="1">The sequence shown here is derived from an EMBL/GenBank/DDBJ whole genome shotgun (WGS) entry which is preliminary data.</text>
</comment>
<protein>
    <submittedName>
        <fullName evidence="1">Uncharacterized protein</fullName>
    </submittedName>
</protein>
<gene>
    <name evidence="1" type="ORF">PsorP6_007114</name>
</gene>
<evidence type="ECO:0000313" key="2">
    <source>
        <dbReference type="Proteomes" id="UP001163321"/>
    </source>
</evidence>
<dbReference type="Proteomes" id="UP001163321">
    <property type="component" value="Chromosome 3"/>
</dbReference>
<organism evidence="1 2">
    <name type="scientific">Peronosclerospora sorghi</name>
    <dbReference type="NCBI Taxonomy" id="230839"/>
    <lineage>
        <taxon>Eukaryota</taxon>
        <taxon>Sar</taxon>
        <taxon>Stramenopiles</taxon>
        <taxon>Oomycota</taxon>
        <taxon>Peronosporomycetes</taxon>
        <taxon>Peronosporales</taxon>
        <taxon>Peronosporaceae</taxon>
        <taxon>Peronosclerospora</taxon>
    </lineage>
</organism>
<evidence type="ECO:0000313" key="1">
    <source>
        <dbReference type="EMBL" id="KAI9914381.1"/>
    </source>
</evidence>
<accession>A0ACC0W7S6</accession>
<keyword evidence="2" id="KW-1185">Reference proteome</keyword>
<dbReference type="EMBL" id="CM047582">
    <property type="protein sequence ID" value="KAI9914381.1"/>
    <property type="molecule type" value="Genomic_DNA"/>
</dbReference>
<reference evidence="1 2" key="1">
    <citation type="journal article" date="2022" name="bioRxiv">
        <title>The genome of the oomycete Peronosclerospora sorghi, a cosmopolitan pathogen of maize and sorghum, is inflated with dispersed pseudogenes.</title>
        <authorList>
            <person name="Fletcher K."/>
            <person name="Martin F."/>
            <person name="Isakeit T."/>
            <person name="Cavanaugh K."/>
            <person name="Magill C."/>
            <person name="Michelmore R."/>
        </authorList>
    </citation>
    <scope>NUCLEOTIDE SEQUENCE [LARGE SCALE GENOMIC DNA]</scope>
    <source>
        <strain evidence="1">P6</strain>
    </source>
</reference>